<evidence type="ECO:0000256" key="1">
    <source>
        <dbReference type="ARBA" id="ARBA00004651"/>
    </source>
</evidence>
<comment type="caution">
    <text evidence="9">The sequence shown here is derived from an EMBL/GenBank/DDBJ whole genome shotgun (WGS) entry which is preliminary data.</text>
</comment>
<organism evidence="9 10">
    <name type="scientific">Nocardioides kongjuensis</name>
    <dbReference type="NCBI Taxonomy" id="349522"/>
    <lineage>
        <taxon>Bacteria</taxon>
        <taxon>Bacillati</taxon>
        <taxon>Actinomycetota</taxon>
        <taxon>Actinomycetes</taxon>
        <taxon>Propionibacteriales</taxon>
        <taxon>Nocardioidaceae</taxon>
        <taxon>Nocardioides</taxon>
    </lineage>
</organism>
<keyword evidence="3 7" id="KW-0812">Transmembrane</keyword>
<dbReference type="EMBL" id="JACCBF010000001">
    <property type="protein sequence ID" value="NYD30774.1"/>
    <property type="molecule type" value="Genomic_DNA"/>
</dbReference>
<keyword evidence="2" id="KW-1003">Cell membrane</keyword>
<dbReference type="InterPro" id="IPR052053">
    <property type="entry name" value="IM_YidH-like"/>
</dbReference>
<comment type="subcellular location">
    <subcellularLocation>
        <location evidence="1">Cell membrane</location>
        <topology evidence="1">Multi-pass membrane protein</topology>
    </subcellularLocation>
</comment>
<evidence type="ECO:0000256" key="2">
    <source>
        <dbReference type="ARBA" id="ARBA00022475"/>
    </source>
</evidence>
<feature type="transmembrane region" description="Helical" evidence="7">
    <location>
        <begin position="69"/>
        <end position="90"/>
    </location>
</feature>
<reference evidence="9 10" key="1">
    <citation type="submission" date="2020-07" db="EMBL/GenBank/DDBJ databases">
        <title>Sequencing the genomes of 1000 actinobacteria strains.</title>
        <authorList>
            <person name="Klenk H.-P."/>
        </authorList>
    </citation>
    <scope>NUCLEOTIDE SEQUENCE [LARGE SCALE GENOMIC DNA]</scope>
    <source>
        <strain evidence="9 10">DSM 19082</strain>
    </source>
</reference>
<accession>A0A852RS68</accession>
<dbReference type="PANTHER" id="PTHR34187">
    <property type="entry name" value="FGR18P"/>
    <property type="match status" value="1"/>
</dbReference>
<protein>
    <submittedName>
        <fullName evidence="9">Putative membrane protein</fullName>
    </submittedName>
</protein>
<proteinExistence type="predicted"/>
<feature type="transmembrane region" description="Helical" evidence="7">
    <location>
        <begin position="39"/>
        <end position="57"/>
    </location>
</feature>
<feature type="compositionally biased region" description="Basic and acidic residues" evidence="6">
    <location>
        <begin position="1"/>
        <end position="11"/>
    </location>
</feature>
<evidence type="ECO:0000259" key="8">
    <source>
        <dbReference type="Pfam" id="PF02656"/>
    </source>
</evidence>
<evidence type="ECO:0000256" key="5">
    <source>
        <dbReference type="ARBA" id="ARBA00023136"/>
    </source>
</evidence>
<dbReference type="PANTHER" id="PTHR34187:SF2">
    <property type="entry name" value="DUF202 DOMAIN-CONTAINING PROTEIN"/>
    <property type="match status" value="1"/>
</dbReference>
<dbReference type="GO" id="GO:0005886">
    <property type="term" value="C:plasma membrane"/>
    <property type="evidence" value="ECO:0007669"/>
    <property type="project" value="UniProtKB-SubCell"/>
</dbReference>
<name>A0A852RS68_9ACTN</name>
<evidence type="ECO:0000313" key="10">
    <source>
        <dbReference type="Proteomes" id="UP000582231"/>
    </source>
</evidence>
<evidence type="ECO:0000256" key="7">
    <source>
        <dbReference type="SAM" id="Phobius"/>
    </source>
</evidence>
<dbReference type="RefSeq" id="WP_218865711.1">
    <property type="nucleotide sequence ID" value="NZ_BAABEF010000001.1"/>
</dbReference>
<feature type="region of interest" description="Disordered" evidence="6">
    <location>
        <begin position="1"/>
        <end position="29"/>
    </location>
</feature>
<feature type="domain" description="DUF202" evidence="8">
    <location>
        <begin position="30"/>
        <end position="94"/>
    </location>
</feature>
<keyword evidence="10" id="KW-1185">Reference proteome</keyword>
<keyword evidence="4 7" id="KW-1133">Transmembrane helix</keyword>
<evidence type="ECO:0000256" key="6">
    <source>
        <dbReference type="SAM" id="MobiDB-lite"/>
    </source>
</evidence>
<gene>
    <name evidence="9" type="ORF">BJ958_002320</name>
</gene>
<evidence type="ECO:0000313" key="9">
    <source>
        <dbReference type="EMBL" id="NYD30774.1"/>
    </source>
</evidence>
<feature type="transmembrane region" description="Helical" evidence="7">
    <location>
        <begin position="110"/>
        <end position="129"/>
    </location>
</feature>
<dbReference type="Pfam" id="PF02656">
    <property type="entry name" value="DUF202"/>
    <property type="match status" value="1"/>
</dbReference>
<evidence type="ECO:0000256" key="3">
    <source>
        <dbReference type="ARBA" id="ARBA00022692"/>
    </source>
</evidence>
<dbReference type="Proteomes" id="UP000582231">
    <property type="component" value="Unassembled WGS sequence"/>
</dbReference>
<dbReference type="InterPro" id="IPR003807">
    <property type="entry name" value="DUF202"/>
</dbReference>
<keyword evidence="5 7" id="KW-0472">Membrane</keyword>
<evidence type="ECO:0000256" key="4">
    <source>
        <dbReference type="ARBA" id="ARBA00022989"/>
    </source>
</evidence>
<dbReference type="AlphaFoldDB" id="A0A852RS68"/>
<sequence length="131" mass="13867">MAAPDHPEVTPRTRRRPHRVYGVGRDPEHRDSLANERTFLAWVRTSLALVAGAVAVSSPALEFSLTARLVLSLGLVLVAGVALGVGWHRWTRTEIAMRTGGTPPGFTGGMVVLGAIGLLMAGALASAIIRH</sequence>